<sequence length="669" mass="74739">MLKIFYVHLCLYFIIALSFYAVQVATNPVQQPVVEKRQSSNTITVPVGSTSKIPTYNVMNCGGSLDITNFEIFIMNVAAGSSKISFLIDINTSMNLDGIKVNARSYINSVKGIGEAYRVLPDVTCYNEHSKGLAANPNMGDCTFVKTQPTVRINSTYTLSAILSDYYYNVRNSTIYISYNSNFGCKSVSFIPVPPGTLGSPANLSLFYDAPLASLYNASLVAAISFVVLSYLISKAGFVKSGSADKFLPDAYDYGLSTSVNGHDHRKYKSETGHDNIAATDGTKKSCGCAPRIADITSAPSIYDIFRAAQFFVTAALISIPNLSEFYRDLASKFSWLFGLPNSFNLSYLANIADNGIRVAICKTCYDKSSSNDFCGQNSTTEFNNFAEKISVPSYDLFFLVFIVFLSALVLAICITLLIWVFARFSVCLYNKWKILQMIAANCLYFVLGGMLRVLILFYYPLTLLACYQLYNYNNCLLLLILAGICIAVFSHGIMTICGVKILSDLYKNDSDLFKKSNHSYIYGALYTQYKEDSVIKNSRIWFFIVMVSYDFSRAVITGLAPNYKIIQSAGLTATELILLILFCYFKPFKTGLMNGLHICTSVLRLLVSLLLIIFIFVHIEPLEVLICVLHFILIFLIFFVIMLQLFTTIRNSFCKKKEIENEKNENND</sequence>
<feature type="transmembrane region" description="Helical" evidence="1">
    <location>
        <begin position="444"/>
        <end position="471"/>
    </location>
</feature>
<keyword evidence="1" id="KW-1133">Transmembrane helix</keyword>
<protein>
    <submittedName>
        <fullName evidence="4">Trp-like ion channel pkd2</fullName>
    </submittedName>
</protein>
<accession>A0A8H4AJ50</accession>
<feature type="transmembrane region" description="Helical" evidence="1">
    <location>
        <begin position="477"/>
        <end position="500"/>
    </location>
</feature>
<proteinExistence type="predicted"/>
<dbReference type="PANTHER" id="PTHR31145">
    <property type="entry name" value="INTEGRAL MEMBRANE PROTEIN (AFU_ORTHOLOGUE AFUA_7G01610)"/>
    <property type="match status" value="1"/>
</dbReference>
<feature type="transmembrane region" description="Helical" evidence="1">
    <location>
        <begin position="597"/>
        <end position="618"/>
    </location>
</feature>
<dbReference type="Pfam" id="PF06011">
    <property type="entry name" value="TRP"/>
    <property type="match status" value="1"/>
</dbReference>
<feature type="transmembrane region" description="Helical" evidence="1">
    <location>
        <begin position="397"/>
        <end position="423"/>
    </location>
</feature>
<keyword evidence="1" id="KW-0472">Membrane</keyword>
<dbReference type="AlphaFoldDB" id="A0A8H4AJ50"/>
<keyword evidence="2" id="KW-0732">Signal</keyword>
<gene>
    <name evidence="4" type="ORF">F8M41_020055</name>
</gene>
<keyword evidence="5" id="KW-1185">Reference proteome</keyword>
<feature type="transmembrane region" description="Helical" evidence="1">
    <location>
        <begin position="624"/>
        <end position="647"/>
    </location>
</feature>
<evidence type="ECO:0000256" key="1">
    <source>
        <dbReference type="SAM" id="Phobius"/>
    </source>
</evidence>
<dbReference type="PANTHER" id="PTHR31145:SF6">
    <property type="entry name" value="INTEGRAL MEMBRANE PROTEIN (AFU_ORTHOLOGUE AFUA_7G01610)"/>
    <property type="match status" value="1"/>
</dbReference>
<dbReference type="GO" id="GO:0016020">
    <property type="term" value="C:membrane"/>
    <property type="evidence" value="ECO:0007669"/>
    <property type="project" value="TreeGrafter"/>
</dbReference>
<evidence type="ECO:0000313" key="4">
    <source>
        <dbReference type="EMBL" id="KAF0501277.1"/>
    </source>
</evidence>
<name>A0A8H4AJ50_GIGMA</name>
<dbReference type="OrthoDB" id="2405958at2759"/>
<reference evidence="4 5" key="1">
    <citation type="journal article" date="2019" name="Environ. Microbiol.">
        <title>At the nexus of three kingdoms: the genome of the mycorrhizal fungus Gigaspora margarita provides insights into plant, endobacterial and fungal interactions.</title>
        <authorList>
            <person name="Venice F."/>
            <person name="Ghignone S."/>
            <person name="Salvioli di Fossalunga A."/>
            <person name="Amselem J."/>
            <person name="Novero M."/>
            <person name="Xianan X."/>
            <person name="Sedzielewska Toro K."/>
            <person name="Morin E."/>
            <person name="Lipzen A."/>
            <person name="Grigoriev I.V."/>
            <person name="Henrissat B."/>
            <person name="Martin F.M."/>
            <person name="Bonfante P."/>
        </authorList>
    </citation>
    <scope>NUCLEOTIDE SEQUENCE [LARGE SCALE GENOMIC DNA]</scope>
    <source>
        <strain evidence="4 5">BEG34</strain>
    </source>
</reference>
<feature type="signal peptide" evidence="2">
    <location>
        <begin position="1"/>
        <end position="26"/>
    </location>
</feature>
<dbReference type="GO" id="GO:0055085">
    <property type="term" value="P:transmembrane transport"/>
    <property type="evidence" value="ECO:0007669"/>
    <property type="project" value="TreeGrafter"/>
</dbReference>
<feature type="chain" id="PRO_5034817060" evidence="2">
    <location>
        <begin position="27"/>
        <end position="669"/>
    </location>
</feature>
<feature type="transmembrane region" description="Helical" evidence="1">
    <location>
        <begin position="566"/>
        <end position="585"/>
    </location>
</feature>
<comment type="caution">
    <text evidence="4">The sequence shown here is derived from an EMBL/GenBank/DDBJ whole genome shotgun (WGS) entry which is preliminary data.</text>
</comment>
<dbReference type="InterPro" id="IPR040241">
    <property type="entry name" value="TRP_Flc/Pkd2-like"/>
</dbReference>
<evidence type="ECO:0000313" key="5">
    <source>
        <dbReference type="Proteomes" id="UP000439903"/>
    </source>
</evidence>
<evidence type="ECO:0000256" key="2">
    <source>
        <dbReference type="SAM" id="SignalP"/>
    </source>
</evidence>
<keyword evidence="1" id="KW-0812">Transmembrane</keyword>
<dbReference type="EMBL" id="WTPW01000540">
    <property type="protein sequence ID" value="KAF0501277.1"/>
    <property type="molecule type" value="Genomic_DNA"/>
</dbReference>
<feature type="domain" description="TRP C-terminal" evidence="3">
    <location>
        <begin position="299"/>
        <end position="659"/>
    </location>
</feature>
<dbReference type="Proteomes" id="UP000439903">
    <property type="component" value="Unassembled WGS sequence"/>
</dbReference>
<dbReference type="InterPro" id="IPR010308">
    <property type="entry name" value="TRP_C"/>
</dbReference>
<evidence type="ECO:0000259" key="3">
    <source>
        <dbReference type="Pfam" id="PF06011"/>
    </source>
</evidence>
<organism evidence="4 5">
    <name type="scientific">Gigaspora margarita</name>
    <dbReference type="NCBI Taxonomy" id="4874"/>
    <lineage>
        <taxon>Eukaryota</taxon>
        <taxon>Fungi</taxon>
        <taxon>Fungi incertae sedis</taxon>
        <taxon>Mucoromycota</taxon>
        <taxon>Glomeromycotina</taxon>
        <taxon>Glomeromycetes</taxon>
        <taxon>Diversisporales</taxon>
        <taxon>Gigasporaceae</taxon>
        <taxon>Gigaspora</taxon>
    </lineage>
</organism>